<dbReference type="OrthoDB" id="10025998at2759"/>
<dbReference type="GeneID" id="43610076"/>
<organism evidence="2 3">
    <name type="scientific">Colletotrichum fructicola (strain Nara gc5)</name>
    <name type="common">Anthracnose fungus</name>
    <name type="synonym">Colletotrichum gloeosporioides (strain Nara gc5)</name>
    <dbReference type="NCBI Taxonomy" id="1213859"/>
    <lineage>
        <taxon>Eukaryota</taxon>
        <taxon>Fungi</taxon>
        <taxon>Dikarya</taxon>
        <taxon>Ascomycota</taxon>
        <taxon>Pezizomycotina</taxon>
        <taxon>Sordariomycetes</taxon>
        <taxon>Hypocreomycetidae</taxon>
        <taxon>Glomerellales</taxon>
        <taxon>Glomerellaceae</taxon>
        <taxon>Colletotrichum</taxon>
        <taxon>Colletotrichum gloeosporioides species complex</taxon>
    </lineage>
</organism>
<keyword evidence="3" id="KW-1185">Reference proteome</keyword>
<reference evidence="2 3" key="1">
    <citation type="submission" date="2012-08" db="EMBL/GenBank/DDBJ databases">
        <authorList>
            <person name="Gan P.H.P."/>
            <person name="Ikeda K."/>
            <person name="Irieda H."/>
            <person name="Narusaka M."/>
            <person name="O'Connell R.J."/>
            <person name="Narusaka Y."/>
            <person name="Takano Y."/>
            <person name="Kubo Y."/>
            <person name="Shirasu K."/>
        </authorList>
    </citation>
    <scope>NUCLEOTIDE SEQUENCE [LARGE SCALE GENOMIC DNA]</scope>
    <source>
        <strain evidence="2 3">Nara gc5</strain>
    </source>
</reference>
<protein>
    <submittedName>
        <fullName evidence="2">Uncharacterized protein</fullName>
    </submittedName>
</protein>
<proteinExistence type="predicted"/>
<evidence type="ECO:0000313" key="3">
    <source>
        <dbReference type="Proteomes" id="UP000011096"/>
    </source>
</evidence>
<name>A0A7J6ICL1_COLFN</name>
<reference evidence="2 3" key="2">
    <citation type="submission" date="2020-04" db="EMBL/GenBank/DDBJ databases">
        <title>Genome sequencing and assembly of multiple isolates from the Colletotrichum gloeosporioides species complex.</title>
        <authorList>
            <person name="Gan P."/>
            <person name="Shirasu K."/>
        </authorList>
    </citation>
    <scope>NUCLEOTIDE SEQUENCE [LARGE SCALE GENOMIC DNA]</scope>
    <source>
        <strain evidence="2 3">Nara gc5</strain>
    </source>
</reference>
<dbReference type="InParanoid" id="A0A7J6ICL1"/>
<dbReference type="RefSeq" id="XP_031877574.2">
    <property type="nucleotide sequence ID" value="XM_032025927.2"/>
</dbReference>
<feature type="region of interest" description="Disordered" evidence="1">
    <location>
        <begin position="118"/>
        <end position="152"/>
    </location>
</feature>
<dbReference type="AlphaFoldDB" id="A0A7J6ICL1"/>
<feature type="compositionally biased region" description="Low complexity" evidence="1">
    <location>
        <begin position="127"/>
        <end position="145"/>
    </location>
</feature>
<evidence type="ECO:0000256" key="1">
    <source>
        <dbReference type="SAM" id="MobiDB-lite"/>
    </source>
</evidence>
<dbReference type="EMBL" id="ANPB02000011">
    <property type="protein sequence ID" value="KAF4474078.1"/>
    <property type="molecule type" value="Genomic_DNA"/>
</dbReference>
<dbReference type="Proteomes" id="UP000011096">
    <property type="component" value="Unassembled WGS sequence"/>
</dbReference>
<sequence>MSDVHMLRMTCKAFSWLPEHLPTILFNLSSHLTAFVQDPNRFRENMRDSDAIISRGFALNFFVRGSARSMFLDVFVQRGQPAEHFLRYLEGKELYTISSVQDANDGQSQDIHDITVLQNPERRTTKNNNPPHSNHSVSSRSGSANFIDDSRP</sequence>
<gene>
    <name evidence="2" type="ORF">CGGC5_v016970</name>
</gene>
<evidence type="ECO:0000313" key="2">
    <source>
        <dbReference type="EMBL" id="KAF4474078.1"/>
    </source>
</evidence>
<accession>A0A7J6ICL1</accession>
<comment type="caution">
    <text evidence="2">The sequence shown here is derived from an EMBL/GenBank/DDBJ whole genome shotgun (WGS) entry which is preliminary data.</text>
</comment>